<sequence length="217" mass="23669">MAVDTLFSEDHIDMCHSEVTMQACLLISEIVFREQSATGDLGVTSHKRQSTNFREGPVRIRDHVENSIHFYGLEYENQDLTFYGTAEDNYRLLSAQYLQPVQSPAELEPAGAVTFAKWSRVASLGVSSSRAASPTQNPRKGELQAVVAATSHGNTLPQEHTLSAIVPLSYTCHCASMTRGPLGVPALVLGPVLGRKGIWSLNVLLGLQDDYGIPVEE</sequence>
<dbReference type="EMBL" id="QRBI01000120">
    <property type="protein sequence ID" value="RMC07070.1"/>
    <property type="molecule type" value="Genomic_DNA"/>
</dbReference>
<name>A0A3M0K7P2_HIRRU</name>
<evidence type="ECO:0000313" key="2">
    <source>
        <dbReference type="Proteomes" id="UP000269221"/>
    </source>
</evidence>
<proteinExistence type="predicted"/>
<organism evidence="1 2">
    <name type="scientific">Hirundo rustica rustica</name>
    <dbReference type="NCBI Taxonomy" id="333673"/>
    <lineage>
        <taxon>Eukaryota</taxon>
        <taxon>Metazoa</taxon>
        <taxon>Chordata</taxon>
        <taxon>Craniata</taxon>
        <taxon>Vertebrata</taxon>
        <taxon>Euteleostomi</taxon>
        <taxon>Archelosauria</taxon>
        <taxon>Archosauria</taxon>
        <taxon>Dinosauria</taxon>
        <taxon>Saurischia</taxon>
        <taxon>Theropoda</taxon>
        <taxon>Coelurosauria</taxon>
        <taxon>Aves</taxon>
        <taxon>Neognathae</taxon>
        <taxon>Neoaves</taxon>
        <taxon>Telluraves</taxon>
        <taxon>Australaves</taxon>
        <taxon>Passeriformes</taxon>
        <taxon>Sylvioidea</taxon>
        <taxon>Hirundinidae</taxon>
        <taxon>Hirundo</taxon>
    </lineage>
</organism>
<comment type="caution">
    <text evidence="1">The sequence shown here is derived from an EMBL/GenBank/DDBJ whole genome shotgun (WGS) entry which is preliminary data.</text>
</comment>
<evidence type="ECO:0000313" key="1">
    <source>
        <dbReference type="EMBL" id="RMC07070.1"/>
    </source>
</evidence>
<keyword evidence="2" id="KW-1185">Reference proteome</keyword>
<accession>A0A3M0K7P2</accession>
<dbReference type="AlphaFoldDB" id="A0A3M0K7P2"/>
<reference evidence="1 2" key="1">
    <citation type="submission" date="2018-07" db="EMBL/GenBank/DDBJ databases">
        <title>A high quality draft genome assembly of the barn swallow (H. rustica rustica).</title>
        <authorList>
            <person name="Formenti G."/>
            <person name="Chiara M."/>
            <person name="Poveda L."/>
            <person name="Francoijs K.-J."/>
            <person name="Bonisoli-Alquati A."/>
            <person name="Canova L."/>
            <person name="Gianfranceschi L."/>
            <person name="Horner D.S."/>
            <person name="Saino N."/>
        </authorList>
    </citation>
    <scope>NUCLEOTIDE SEQUENCE [LARGE SCALE GENOMIC DNA]</scope>
    <source>
        <strain evidence="1">Chelidonia</strain>
        <tissue evidence="1">Blood</tissue>
    </source>
</reference>
<dbReference type="Proteomes" id="UP000269221">
    <property type="component" value="Unassembled WGS sequence"/>
</dbReference>
<gene>
    <name evidence="1" type="ORF">DUI87_16526</name>
</gene>
<protein>
    <submittedName>
        <fullName evidence="1">Uncharacterized protein</fullName>
    </submittedName>
</protein>